<feature type="transmembrane region" description="Helical" evidence="1">
    <location>
        <begin position="60"/>
        <end position="86"/>
    </location>
</feature>
<organism evidence="2">
    <name type="scientific">hydrothermal vent metagenome</name>
    <dbReference type="NCBI Taxonomy" id="652676"/>
    <lineage>
        <taxon>unclassified sequences</taxon>
        <taxon>metagenomes</taxon>
        <taxon>ecological metagenomes</taxon>
    </lineage>
</organism>
<proteinExistence type="predicted"/>
<dbReference type="InterPro" id="IPR025470">
    <property type="entry name" value="DUF4321"/>
</dbReference>
<reference evidence="2" key="1">
    <citation type="submission" date="2018-06" db="EMBL/GenBank/DDBJ databases">
        <authorList>
            <person name="Zhirakovskaya E."/>
        </authorList>
    </citation>
    <scope>NUCLEOTIDE SEQUENCE</scope>
</reference>
<evidence type="ECO:0008006" key="3">
    <source>
        <dbReference type="Google" id="ProtNLM"/>
    </source>
</evidence>
<accession>A0A3B1D5M6</accession>
<evidence type="ECO:0000256" key="1">
    <source>
        <dbReference type="SAM" id="Phobius"/>
    </source>
</evidence>
<evidence type="ECO:0000313" key="2">
    <source>
        <dbReference type="EMBL" id="VAX31454.1"/>
    </source>
</evidence>
<keyword evidence="1" id="KW-1133">Transmembrane helix</keyword>
<dbReference type="EMBL" id="UOGF01000075">
    <property type="protein sequence ID" value="VAX31454.1"/>
    <property type="molecule type" value="Genomic_DNA"/>
</dbReference>
<protein>
    <recommendedName>
        <fullName evidence="3">DUF4321 domain-containing protein</fullName>
    </recommendedName>
</protein>
<keyword evidence="1" id="KW-0472">Membrane</keyword>
<sequence length="89" mass="9765">MATLQRTSSMFLFFVLLGGLSGGILSEILRRVSSTGFVHDIFLKGFKVGLTPPVTIDLHMVSFTLGFTLQLNLLTVLGIILGLYTYRQA</sequence>
<dbReference type="AlphaFoldDB" id="A0A3B1D5M6"/>
<name>A0A3B1D5M6_9ZZZZ</name>
<keyword evidence="1" id="KW-0812">Transmembrane</keyword>
<dbReference type="Pfam" id="PF14209">
    <property type="entry name" value="DUF4321"/>
    <property type="match status" value="1"/>
</dbReference>
<gene>
    <name evidence="2" type="ORF">MNBD_NITROSPIRAE01-2296</name>
</gene>